<evidence type="ECO:0000313" key="4">
    <source>
        <dbReference type="RefSeq" id="XP_042605876.1"/>
    </source>
</evidence>
<dbReference type="KEGG" id="ccar:109075626"/>
<organism evidence="4">
    <name type="scientific">Cyprinus carpio</name>
    <name type="common">Common carp</name>
    <dbReference type="NCBI Taxonomy" id="7962"/>
    <lineage>
        <taxon>Eukaryota</taxon>
        <taxon>Metazoa</taxon>
        <taxon>Chordata</taxon>
        <taxon>Craniata</taxon>
        <taxon>Vertebrata</taxon>
        <taxon>Euteleostomi</taxon>
        <taxon>Actinopterygii</taxon>
        <taxon>Neopterygii</taxon>
        <taxon>Teleostei</taxon>
        <taxon>Ostariophysi</taxon>
        <taxon>Cypriniformes</taxon>
        <taxon>Cyprinidae</taxon>
        <taxon>Cyprininae</taxon>
        <taxon>Cyprinus</taxon>
    </lineage>
</organism>
<feature type="domain" description="Immunoglobulin" evidence="3">
    <location>
        <begin position="33"/>
        <end position="135"/>
    </location>
</feature>
<feature type="domain" description="Immunoglobulin" evidence="3">
    <location>
        <begin position="593"/>
        <end position="699"/>
    </location>
</feature>
<feature type="domain" description="Immunoglobulin" evidence="3">
    <location>
        <begin position="285"/>
        <end position="385"/>
    </location>
</feature>
<evidence type="ECO:0000256" key="1">
    <source>
        <dbReference type="SAM" id="Phobius"/>
    </source>
</evidence>
<evidence type="ECO:0000256" key="2">
    <source>
        <dbReference type="SAM" id="SignalP"/>
    </source>
</evidence>
<feature type="domain" description="Immunoglobulin" evidence="3">
    <location>
        <begin position="489"/>
        <end position="592"/>
    </location>
</feature>
<dbReference type="AlphaFoldDB" id="A0A9Q9XRB0"/>
<protein>
    <submittedName>
        <fullName evidence="4">Uncharacterized protein LOC109075626 isoform X1</fullName>
    </submittedName>
</protein>
<sequence length="722" mass="82105">MVVSLTIIQHSNMKKLLLLFSFALFLDCVYSKTEKVSVKEGDSLTLHTDVTEIQRIFFLMWMYESQNNIIAKIDGKTQTVSLYDVDDGRFEDRLQLDNKTGSLSISDIRTKHSGDYHLKIISDETFLKTFSVTVHDVIFAGLENKKEGDSVTLHTGVTDSQKHDLIQWTFGPTNPDSLVAEMNIKIHEITLNSDDIYRGRFHLENQTGSLTIRDIRTSDAGVYQLQISNSKETLYKRFNVFVAVPDPGLSAGYIVLICLCVLLFVAAALGVMCYMLKYSKIRKEKKNVSVKEGNSVTLKTGAVEIQRDDEVLWMFGPQEMAIAQIYKKAGNISYADDERFRDKLQLDHQTGDLTISDIRIPISGDYQMKITGSKAKNKRFKVIVRVDTRKFTEGETVRLQTGVTEIQKDDLILWKFEPKNVLIAKIDGQSNESNVYDDDDRFRDRLELDNQTGDLTITNTKSTDSGVYELQIKSRNKDLYKKFNVLVWLNTLKYTVGDSVTLQTGVTALNKDDRILWKFSDKDIFIAELNRATNQTKLYKGPDGRFRDRLQLNQRTGDLTIRNISRAHSDVYTLQITSGKKSTCKRFMVIAHEKTVYGTEGGSVTLNNETEIQKDDLLLWMFGPEDSLIARGEINKAIFSTSFSTSFSTEGKFRDRLKLDDQTASLTITNSTTEHSGVYKLLIISSRETKYKRFKVTIRGSERIPDFGAEQEGIPLMQISNS</sequence>
<dbReference type="Pfam" id="PF07686">
    <property type="entry name" value="V-set"/>
    <property type="match status" value="1"/>
</dbReference>
<dbReference type="PANTHER" id="PTHR21063:SF4">
    <property type="entry name" value="CD48 ANTIGEN-RELATED"/>
    <property type="match status" value="1"/>
</dbReference>
<proteinExistence type="predicted"/>
<keyword evidence="1" id="KW-0472">Membrane</keyword>
<keyword evidence="1" id="KW-1133">Transmembrane helix</keyword>
<dbReference type="InterPro" id="IPR013106">
    <property type="entry name" value="Ig_V-set"/>
</dbReference>
<dbReference type="GeneID" id="109075626"/>
<feature type="transmembrane region" description="Helical" evidence="1">
    <location>
        <begin position="253"/>
        <end position="276"/>
    </location>
</feature>
<feature type="domain" description="Immunoglobulin" evidence="3">
    <location>
        <begin position="140"/>
        <end position="243"/>
    </location>
</feature>
<dbReference type="PANTHER" id="PTHR21063">
    <property type="entry name" value="LFA-3"/>
    <property type="match status" value="1"/>
</dbReference>
<reference evidence="4" key="1">
    <citation type="submission" date="2025-08" db="UniProtKB">
        <authorList>
            <consortium name="RefSeq"/>
        </authorList>
    </citation>
    <scope>IDENTIFICATION</scope>
    <source>
        <tissue evidence="4">Muscle</tissue>
    </source>
</reference>
<dbReference type="SMART" id="SM00409">
    <property type="entry name" value="IG"/>
    <property type="match status" value="6"/>
</dbReference>
<feature type="signal peptide" evidence="2">
    <location>
        <begin position="1"/>
        <end position="31"/>
    </location>
</feature>
<gene>
    <name evidence="4" type="primary">LOC109075626</name>
</gene>
<dbReference type="InterPro" id="IPR003599">
    <property type="entry name" value="Ig_sub"/>
</dbReference>
<evidence type="ECO:0000259" key="3">
    <source>
        <dbReference type="SMART" id="SM00409"/>
    </source>
</evidence>
<name>A0A9Q9XRB0_CYPCA</name>
<feature type="domain" description="Immunoglobulin" evidence="3">
    <location>
        <begin position="386"/>
        <end position="488"/>
    </location>
</feature>
<dbReference type="Proteomes" id="UP001155660">
    <property type="component" value="Chromosome B22"/>
</dbReference>
<feature type="chain" id="PRO_5040453674" evidence="2">
    <location>
        <begin position="32"/>
        <end position="722"/>
    </location>
</feature>
<keyword evidence="2" id="KW-0732">Signal</keyword>
<dbReference type="RefSeq" id="XP_042605876.1">
    <property type="nucleotide sequence ID" value="XM_042749942.1"/>
</dbReference>
<dbReference type="OrthoDB" id="8779284at2759"/>
<accession>A0A9Q9XRB0</accession>
<keyword evidence="1" id="KW-0812">Transmembrane</keyword>